<keyword evidence="1" id="KW-0812">Transmembrane</keyword>
<dbReference type="RefSeq" id="WP_054677248.1">
    <property type="nucleotide sequence ID" value="NZ_AYYO01000044.1"/>
</dbReference>
<reference evidence="2 3" key="1">
    <citation type="journal article" date="2015" name="Genome Announc.">
        <title>Expanding the biotechnology potential of lactobacilli through comparative genomics of 213 strains and associated genera.</title>
        <authorList>
            <person name="Sun Z."/>
            <person name="Harris H.M."/>
            <person name="McCann A."/>
            <person name="Guo C."/>
            <person name="Argimon S."/>
            <person name="Zhang W."/>
            <person name="Yang X."/>
            <person name="Jeffery I.B."/>
            <person name="Cooney J.C."/>
            <person name="Kagawa T.F."/>
            <person name="Liu W."/>
            <person name="Song Y."/>
            <person name="Salvetti E."/>
            <person name="Wrobel A."/>
            <person name="Rasinkangas P."/>
            <person name="Parkhill J."/>
            <person name="Rea M.C."/>
            <person name="O'Sullivan O."/>
            <person name="Ritari J."/>
            <person name="Douillard F.P."/>
            <person name="Paul Ross R."/>
            <person name="Yang R."/>
            <person name="Briner A.E."/>
            <person name="Felis G.E."/>
            <person name="de Vos W.M."/>
            <person name="Barrangou R."/>
            <person name="Klaenhammer T.R."/>
            <person name="Caufield P.W."/>
            <person name="Cui Y."/>
            <person name="Zhang H."/>
            <person name="O'Toole P.W."/>
        </authorList>
    </citation>
    <scope>NUCLEOTIDE SEQUENCE [LARGE SCALE GENOMIC DNA]</scope>
    <source>
        <strain evidence="2 3">DSM 20505</strain>
    </source>
</reference>
<keyword evidence="1" id="KW-1133">Transmembrane helix</keyword>
<name>A0A0R1ZJR1_9LACO</name>
<dbReference type="Proteomes" id="UP000051679">
    <property type="component" value="Unassembled WGS sequence"/>
</dbReference>
<dbReference type="PATRIC" id="fig|1291052.5.peg.2229"/>
<evidence type="ECO:0000313" key="3">
    <source>
        <dbReference type="Proteomes" id="UP000051679"/>
    </source>
</evidence>
<accession>A0A0R1ZJR1</accession>
<feature type="transmembrane region" description="Helical" evidence="1">
    <location>
        <begin position="6"/>
        <end position="23"/>
    </location>
</feature>
<feature type="transmembrane region" description="Helical" evidence="1">
    <location>
        <begin position="35"/>
        <end position="53"/>
    </location>
</feature>
<dbReference type="STRING" id="1291052.FC18_GL002165"/>
<keyword evidence="1" id="KW-0472">Membrane</keyword>
<dbReference type="OrthoDB" id="2299651at2"/>
<evidence type="ECO:0000313" key="2">
    <source>
        <dbReference type="EMBL" id="KRM54751.1"/>
    </source>
</evidence>
<dbReference type="EMBL" id="AYYO01000044">
    <property type="protein sequence ID" value="KRM54751.1"/>
    <property type="molecule type" value="Genomic_DNA"/>
</dbReference>
<evidence type="ECO:0000256" key="1">
    <source>
        <dbReference type="SAM" id="Phobius"/>
    </source>
</evidence>
<protein>
    <submittedName>
        <fullName evidence="2">Uncharacterized protein</fullName>
    </submittedName>
</protein>
<feature type="transmembrane region" description="Helical" evidence="1">
    <location>
        <begin position="59"/>
        <end position="74"/>
    </location>
</feature>
<sequence length="147" mass="16216">MDWIYIATAIVAVIVTGIAAFMVQVPSKIRWFRRGFFLLVAAAFLIASIAMPLNTHAKVTGYFIAVLMACFGLWRQGLTNWGIIAGLGATRVWGTITTVELTHDDKHDFTVLEAFVGSIRVSRLRFGQSQAALGEFIKNKAPNTKLQ</sequence>
<gene>
    <name evidence="2" type="ORF">FC18_GL002165</name>
</gene>
<proteinExistence type="predicted"/>
<dbReference type="AlphaFoldDB" id="A0A0R1ZJR1"/>
<comment type="caution">
    <text evidence="2">The sequence shown here is derived from an EMBL/GenBank/DDBJ whole genome shotgun (WGS) entry which is preliminary data.</text>
</comment>
<organism evidence="2 3">
    <name type="scientific">Lacticaseibacillus sharpeae JCM 1186 = DSM 20505</name>
    <dbReference type="NCBI Taxonomy" id="1291052"/>
    <lineage>
        <taxon>Bacteria</taxon>
        <taxon>Bacillati</taxon>
        <taxon>Bacillota</taxon>
        <taxon>Bacilli</taxon>
        <taxon>Lactobacillales</taxon>
        <taxon>Lactobacillaceae</taxon>
        <taxon>Lacticaseibacillus</taxon>
    </lineage>
</organism>
<keyword evidence="3" id="KW-1185">Reference proteome</keyword>